<comment type="caution">
    <text evidence="5">The sequence shown here is derived from an EMBL/GenBank/DDBJ whole genome shotgun (WGS) entry which is preliminary data.</text>
</comment>
<feature type="region of interest" description="Disordered" evidence="3">
    <location>
        <begin position="54"/>
        <end position="115"/>
    </location>
</feature>
<reference evidence="5 6" key="1">
    <citation type="submission" date="2024-04" db="EMBL/GenBank/DDBJ databases">
        <authorList>
            <person name="Rising A."/>
            <person name="Reimegard J."/>
            <person name="Sonavane S."/>
            <person name="Akerstrom W."/>
            <person name="Nylinder S."/>
            <person name="Hedman E."/>
            <person name="Kallberg Y."/>
        </authorList>
    </citation>
    <scope>NUCLEOTIDE SEQUENCE [LARGE SCALE GENOMIC DNA]</scope>
</reference>
<proteinExistence type="inferred from homology"/>
<dbReference type="Proteomes" id="UP001497382">
    <property type="component" value="Unassembled WGS sequence"/>
</dbReference>
<feature type="compositionally biased region" description="Low complexity" evidence="3">
    <location>
        <begin position="64"/>
        <end position="84"/>
    </location>
</feature>
<dbReference type="Gene3D" id="1.10.720.30">
    <property type="entry name" value="SAP domain"/>
    <property type="match status" value="1"/>
</dbReference>
<dbReference type="PROSITE" id="PS50800">
    <property type="entry name" value="SAP"/>
    <property type="match status" value="1"/>
</dbReference>
<evidence type="ECO:0000313" key="6">
    <source>
        <dbReference type="Proteomes" id="UP001497382"/>
    </source>
</evidence>
<dbReference type="SUPFAM" id="SSF68906">
    <property type="entry name" value="SAP domain"/>
    <property type="match status" value="1"/>
</dbReference>
<dbReference type="PANTHER" id="PTHR46551:SF1">
    <property type="entry name" value="SAP DOMAIN-CONTAINING RIBONUCLEOPROTEIN"/>
    <property type="match status" value="1"/>
</dbReference>
<dbReference type="InterPro" id="IPR003034">
    <property type="entry name" value="SAP_dom"/>
</dbReference>
<evidence type="ECO:0000256" key="2">
    <source>
        <dbReference type="ARBA" id="ARBA00046328"/>
    </source>
</evidence>
<evidence type="ECO:0000259" key="4">
    <source>
        <dbReference type="PROSITE" id="PS50800"/>
    </source>
</evidence>
<feature type="domain" description="SAP" evidence="4">
    <location>
        <begin position="16"/>
        <end position="50"/>
    </location>
</feature>
<dbReference type="Pfam" id="PF02037">
    <property type="entry name" value="SAP"/>
    <property type="match status" value="1"/>
</dbReference>
<keyword evidence="1" id="KW-0597">Phosphoprotein</keyword>
<dbReference type="EMBL" id="CAXIEN010000101">
    <property type="protein sequence ID" value="CAL1277264.1"/>
    <property type="molecule type" value="Genomic_DNA"/>
</dbReference>
<dbReference type="AlphaFoldDB" id="A0AAV2A366"/>
<dbReference type="InterPro" id="IPR052240">
    <property type="entry name" value="SAP_domain_ribonucleoprotein"/>
</dbReference>
<dbReference type="GO" id="GO:0016973">
    <property type="term" value="P:poly(A)+ mRNA export from nucleus"/>
    <property type="evidence" value="ECO:0007669"/>
    <property type="project" value="TreeGrafter"/>
</dbReference>
<evidence type="ECO:0000313" key="5">
    <source>
        <dbReference type="EMBL" id="CAL1277264.1"/>
    </source>
</evidence>
<accession>A0AAV2A366</accession>
<keyword evidence="6" id="KW-1185">Reference proteome</keyword>
<sequence>MADEPASQNKIEDLDIESMKVAELKKKLKDIGLPITGNKSELVERLQGSILAAKNNAATNPGELESSSSELDSSLLNDSSKLNSYAEPEEKDGSKTGDNELPVSSPEKSKEVPVTKSAFIPLKKRVIAQASAGSSEKPKEKKIVLNRNHIPTPKFIPNKPAEPLKVKNVVTIDKTDITKNKDTKERITTASTIKDGPNKICLNAAKNITEDERISLRAKRFNITAPEATSKSGKVTITSKKDVASSATSTSASILTPPTAPTLDVLQKRALRFGENVSKVLKQLEEQQKVLKRKSKFNIGNGVSSAEEQEKKKKRAERFGLL</sequence>
<gene>
    <name evidence="5" type="ORF">LARSCL_LOCUS9130</name>
</gene>
<organism evidence="5 6">
    <name type="scientific">Larinioides sclopetarius</name>
    <dbReference type="NCBI Taxonomy" id="280406"/>
    <lineage>
        <taxon>Eukaryota</taxon>
        <taxon>Metazoa</taxon>
        <taxon>Ecdysozoa</taxon>
        <taxon>Arthropoda</taxon>
        <taxon>Chelicerata</taxon>
        <taxon>Arachnida</taxon>
        <taxon>Araneae</taxon>
        <taxon>Araneomorphae</taxon>
        <taxon>Entelegynae</taxon>
        <taxon>Araneoidea</taxon>
        <taxon>Araneidae</taxon>
        <taxon>Larinioides</taxon>
    </lineage>
</organism>
<dbReference type="PANTHER" id="PTHR46551">
    <property type="entry name" value="SAP DOMAIN-CONTAINING RIBONUCLEOPROTEIN"/>
    <property type="match status" value="1"/>
</dbReference>
<name>A0AAV2A366_9ARAC</name>
<protein>
    <recommendedName>
        <fullName evidence="4">SAP domain-containing protein</fullName>
    </recommendedName>
</protein>
<evidence type="ECO:0000256" key="3">
    <source>
        <dbReference type="SAM" id="MobiDB-lite"/>
    </source>
</evidence>
<dbReference type="SMART" id="SM00513">
    <property type="entry name" value="SAP"/>
    <property type="match status" value="1"/>
</dbReference>
<dbReference type="GO" id="GO:0005634">
    <property type="term" value="C:nucleus"/>
    <property type="evidence" value="ECO:0007669"/>
    <property type="project" value="TreeGrafter"/>
</dbReference>
<feature type="region of interest" description="Disordered" evidence="3">
    <location>
        <begin position="301"/>
        <end position="322"/>
    </location>
</feature>
<feature type="region of interest" description="Disordered" evidence="3">
    <location>
        <begin position="129"/>
        <end position="160"/>
    </location>
</feature>
<evidence type="ECO:0000256" key="1">
    <source>
        <dbReference type="ARBA" id="ARBA00022553"/>
    </source>
</evidence>
<comment type="similarity">
    <text evidence="2">Belongs to the SAP domain-containing ribonucleoprotein family.</text>
</comment>
<dbReference type="InterPro" id="IPR036361">
    <property type="entry name" value="SAP_dom_sf"/>
</dbReference>